<reference evidence="3" key="1">
    <citation type="submission" date="2019-10" db="EMBL/GenBank/DDBJ databases">
        <authorList>
            <person name="Zhang R."/>
            <person name="Pan Y."/>
            <person name="Wang J."/>
            <person name="Ma R."/>
            <person name="Yu S."/>
        </authorList>
    </citation>
    <scope>NUCLEOTIDE SEQUENCE</scope>
    <source>
        <strain evidence="3">LA-IB0</strain>
        <tissue evidence="3">Leaf</tissue>
    </source>
</reference>
<dbReference type="Proteomes" id="UP000826271">
    <property type="component" value="Unassembled WGS sequence"/>
</dbReference>
<evidence type="ECO:0000313" key="3">
    <source>
        <dbReference type="EMBL" id="KAG8377145.1"/>
    </source>
</evidence>
<organism evidence="3 4">
    <name type="scientific">Buddleja alternifolia</name>
    <dbReference type="NCBI Taxonomy" id="168488"/>
    <lineage>
        <taxon>Eukaryota</taxon>
        <taxon>Viridiplantae</taxon>
        <taxon>Streptophyta</taxon>
        <taxon>Embryophyta</taxon>
        <taxon>Tracheophyta</taxon>
        <taxon>Spermatophyta</taxon>
        <taxon>Magnoliopsida</taxon>
        <taxon>eudicotyledons</taxon>
        <taxon>Gunneridae</taxon>
        <taxon>Pentapetalae</taxon>
        <taxon>asterids</taxon>
        <taxon>lamiids</taxon>
        <taxon>Lamiales</taxon>
        <taxon>Scrophulariaceae</taxon>
        <taxon>Buddlejeae</taxon>
        <taxon>Buddleja</taxon>
    </lineage>
</organism>
<dbReference type="EMBL" id="WHWC01000009">
    <property type="protein sequence ID" value="KAG8377145.1"/>
    <property type="molecule type" value="Genomic_DNA"/>
</dbReference>
<feature type="compositionally biased region" description="Basic and acidic residues" evidence="2">
    <location>
        <begin position="89"/>
        <end position="107"/>
    </location>
</feature>
<evidence type="ECO:0000256" key="2">
    <source>
        <dbReference type="SAM" id="MobiDB-lite"/>
    </source>
</evidence>
<proteinExistence type="predicted"/>
<evidence type="ECO:0000256" key="1">
    <source>
        <dbReference type="SAM" id="Coils"/>
    </source>
</evidence>
<accession>A0AAV6XDD7</accession>
<comment type="caution">
    <text evidence="3">The sequence shown here is derived from an EMBL/GenBank/DDBJ whole genome shotgun (WGS) entry which is preliminary data.</text>
</comment>
<evidence type="ECO:0000313" key="4">
    <source>
        <dbReference type="Proteomes" id="UP000826271"/>
    </source>
</evidence>
<dbReference type="AlphaFoldDB" id="A0AAV6XDD7"/>
<sequence length="487" mass="54533">MEEDKKKKRNKKKKNKQATGPKESVTVDAGETTSDNQCHVPAMGQDENGHVSEIINSSADKDGQLANGTERAILEEKIKQLLKEKDDNLQTEASHQEEMKELHDEKNASMQKEASLKEKFILLEEEKDALIHKQDSLEQKIEQFQREKYAHLQKEHDFQASLEVKILQLEGEKDSWVQKEADFREKINQLVDENAALNAKAHEIQVGLQEKIKQMEKERDFWILTENSAKESIARLNNDNINLRDQVISLEQSRDSLFEEKQQLTENISRLQLQINKLECATGSPHSSMNNKLTSEVGDASSETEAAAPALVEKLITENSELVEKVNELYAELDLRGMKTEYVSSVTAQSTDRSALTPDIAVGADDRHGFAQATDSISEARNIMLVLGSRRSLDDVMVEDQSNNEHLNDNNGSGLANSSEIIENVEIVQIPLDENEVGETNLEAAENNDTTEVALTDAPLIGAPFRLISFVARYVSGADLVDKNTGR</sequence>
<gene>
    <name evidence="3" type="ORF">BUALT_Bualt09G0138100</name>
</gene>
<feature type="compositionally biased region" description="Basic residues" evidence="2">
    <location>
        <begin position="1"/>
        <end position="16"/>
    </location>
</feature>
<feature type="region of interest" description="Disordered" evidence="2">
    <location>
        <begin position="89"/>
        <end position="109"/>
    </location>
</feature>
<protein>
    <submittedName>
        <fullName evidence="3">Uncharacterized protein</fullName>
    </submittedName>
</protein>
<keyword evidence="1" id="KW-0175">Coiled coil</keyword>
<keyword evidence="4" id="KW-1185">Reference proteome</keyword>
<feature type="coiled-coil region" evidence="1">
    <location>
        <begin position="180"/>
        <end position="281"/>
    </location>
</feature>
<name>A0AAV6XDD7_9LAMI</name>
<feature type="region of interest" description="Disordered" evidence="2">
    <location>
        <begin position="1"/>
        <end position="45"/>
    </location>
</feature>